<feature type="compositionally biased region" description="Polar residues" evidence="1">
    <location>
        <begin position="69"/>
        <end position="86"/>
    </location>
</feature>
<evidence type="ECO:0000313" key="3">
    <source>
        <dbReference type="Proteomes" id="UP001152649"/>
    </source>
</evidence>
<organism evidence="2 3">
    <name type="scientific">Penicillium salamii</name>
    <dbReference type="NCBI Taxonomy" id="1612424"/>
    <lineage>
        <taxon>Eukaryota</taxon>
        <taxon>Fungi</taxon>
        <taxon>Dikarya</taxon>
        <taxon>Ascomycota</taxon>
        <taxon>Pezizomycotina</taxon>
        <taxon>Eurotiomycetes</taxon>
        <taxon>Eurotiomycetidae</taxon>
        <taxon>Eurotiales</taxon>
        <taxon>Aspergillaceae</taxon>
        <taxon>Penicillium</taxon>
    </lineage>
</organism>
<keyword evidence="3" id="KW-1185">Reference proteome</keyword>
<dbReference type="OrthoDB" id="4355411at2759"/>
<evidence type="ECO:0000313" key="2">
    <source>
        <dbReference type="EMBL" id="CAG8406616.1"/>
    </source>
</evidence>
<gene>
    <name evidence="2" type="ORF">PSALAMII_LOCUS8357</name>
</gene>
<accession>A0A9W4JPI2</accession>
<dbReference type="Proteomes" id="UP001152649">
    <property type="component" value="Unassembled WGS sequence"/>
</dbReference>
<name>A0A9W4JPI2_9EURO</name>
<feature type="compositionally biased region" description="Basic and acidic residues" evidence="1">
    <location>
        <begin position="130"/>
        <end position="142"/>
    </location>
</feature>
<feature type="compositionally biased region" description="Polar residues" evidence="1">
    <location>
        <begin position="47"/>
        <end position="56"/>
    </location>
</feature>
<dbReference type="EMBL" id="CAJVPG010000422">
    <property type="protein sequence ID" value="CAG8406616.1"/>
    <property type="molecule type" value="Genomic_DNA"/>
</dbReference>
<proteinExistence type="predicted"/>
<feature type="compositionally biased region" description="Basic and acidic residues" evidence="1">
    <location>
        <begin position="34"/>
        <end position="46"/>
    </location>
</feature>
<comment type="caution">
    <text evidence="2">The sequence shown here is derived from an EMBL/GenBank/DDBJ whole genome shotgun (WGS) entry which is preliminary data.</text>
</comment>
<feature type="compositionally biased region" description="Basic and acidic residues" evidence="1">
    <location>
        <begin position="1"/>
        <end position="12"/>
    </location>
</feature>
<dbReference type="AlphaFoldDB" id="A0A9W4JPI2"/>
<reference evidence="2" key="1">
    <citation type="submission" date="2021-07" db="EMBL/GenBank/DDBJ databases">
        <authorList>
            <person name="Branca A.L. A."/>
        </authorList>
    </citation>
    <scope>NUCLEOTIDE SEQUENCE</scope>
</reference>
<evidence type="ECO:0000256" key="1">
    <source>
        <dbReference type="SAM" id="MobiDB-lite"/>
    </source>
</evidence>
<feature type="region of interest" description="Disordered" evidence="1">
    <location>
        <begin position="1"/>
        <end position="104"/>
    </location>
</feature>
<feature type="compositionally biased region" description="Low complexity" evidence="1">
    <location>
        <begin position="57"/>
        <end position="68"/>
    </location>
</feature>
<feature type="region of interest" description="Disordered" evidence="1">
    <location>
        <begin position="130"/>
        <end position="154"/>
    </location>
</feature>
<sequence length="225" mass="24797">MSNDERHSEQNERPPLVSALSESGRRISSQHVRFSTDIEREEERQTRPTSRGLSINTALAPPTVPTAARSPTSPLSPPNAQSTLSPISPVEPAGRSRSRNRGYSLRRSIFNKTITSTEAKDDLALAELGEAREPEVNEKHELSTAPTTDSTHKEEVATYVSSEPSEKAFKDLAQERWAKKNSTKDAAVARIQAALTTAQKFILRIKDIPPTKDGRHLDLNPSLPV</sequence>
<protein>
    <submittedName>
        <fullName evidence="2">Uncharacterized protein</fullName>
    </submittedName>
</protein>